<dbReference type="SMART" id="SM00732">
    <property type="entry name" value="YqgFc"/>
    <property type="match status" value="1"/>
</dbReference>
<dbReference type="GO" id="GO:0005829">
    <property type="term" value="C:cytosol"/>
    <property type="evidence" value="ECO:0007669"/>
    <property type="project" value="TreeGrafter"/>
</dbReference>
<comment type="similarity">
    <text evidence="5">Belongs to the YqgF HJR family.</text>
</comment>
<protein>
    <recommendedName>
        <fullName evidence="5">Putative pre-16S rRNA nuclease</fullName>
        <ecNumber evidence="5">3.1.-.-</ecNumber>
    </recommendedName>
</protein>
<evidence type="ECO:0000256" key="3">
    <source>
        <dbReference type="ARBA" id="ARBA00022722"/>
    </source>
</evidence>
<dbReference type="InterPro" id="IPR006641">
    <property type="entry name" value="YqgF/RNaseH-like_dom"/>
</dbReference>
<dbReference type="InterPro" id="IPR005227">
    <property type="entry name" value="YqgF"/>
</dbReference>
<dbReference type="GO" id="GO:0004518">
    <property type="term" value="F:nuclease activity"/>
    <property type="evidence" value="ECO:0007669"/>
    <property type="project" value="UniProtKB-KW"/>
</dbReference>
<dbReference type="PANTHER" id="PTHR33317:SF4">
    <property type="entry name" value="POLYNUCLEOTIDYL TRANSFERASE, RIBONUCLEASE H-LIKE SUPERFAMILY PROTEIN"/>
    <property type="match status" value="1"/>
</dbReference>
<organism evidence="7 8">
    <name type="scientific">Sorangium cellulosum</name>
    <name type="common">Polyangium cellulosum</name>
    <dbReference type="NCBI Taxonomy" id="56"/>
    <lineage>
        <taxon>Bacteria</taxon>
        <taxon>Pseudomonadati</taxon>
        <taxon>Myxococcota</taxon>
        <taxon>Polyangia</taxon>
        <taxon>Polyangiales</taxon>
        <taxon>Polyangiaceae</taxon>
        <taxon>Sorangium</taxon>
    </lineage>
</organism>
<proteinExistence type="inferred from homology"/>
<evidence type="ECO:0000313" key="7">
    <source>
        <dbReference type="EMBL" id="AUX33800.1"/>
    </source>
</evidence>
<dbReference type="NCBIfam" id="TIGR00250">
    <property type="entry name" value="RNAse_H_YqgF"/>
    <property type="match status" value="1"/>
</dbReference>
<accession>A0A4P2QTZ4</accession>
<evidence type="ECO:0000313" key="8">
    <source>
        <dbReference type="Proteomes" id="UP000295497"/>
    </source>
</evidence>
<evidence type="ECO:0000259" key="6">
    <source>
        <dbReference type="SMART" id="SM00732"/>
    </source>
</evidence>
<dbReference type="GO" id="GO:0016788">
    <property type="term" value="F:hydrolase activity, acting on ester bonds"/>
    <property type="evidence" value="ECO:0007669"/>
    <property type="project" value="UniProtKB-UniRule"/>
</dbReference>
<dbReference type="SUPFAM" id="SSF53098">
    <property type="entry name" value="Ribonuclease H-like"/>
    <property type="match status" value="1"/>
</dbReference>
<dbReference type="CDD" id="cd16964">
    <property type="entry name" value="YqgF"/>
    <property type="match status" value="1"/>
</dbReference>
<dbReference type="EMBL" id="CP012672">
    <property type="protein sequence ID" value="AUX33800.1"/>
    <property type="molecule type" value="Genomic_DNA"/>
</dbReference>
<sequence length="176" mass="18432">MVGAGERVKLVGGLPVRSGLAGSPFWGYVLSPRGMAKAKTRAAAIDLGKARVGVAVTDELGLYAHPRPLLDGRNRKALLEALAALARDEGITRFLVGLPLEMNGDEGPAARRAAAFAQAVADATGVEVELIDERLTTVEAARRLRDGGVSGRKSKERVDGAAAALLLQAWLDGRRG</sequence>
<evidence type="ECO:0000256" key="4">
    <source>
        <dbReference type="ARBA" id="ARBA00022801"/>
    </source>
</evidence>
<dbReference type="PANTHER" id="PTHR33317">
    <property type="entry name" value="POLYNUCLEOTIDYL TRANSFERASE, RIBONUCLEASE H-LIKE SUPERFAMILY PROTEIN"/>
    <property type="match status" value="1"/>
</dbReference>
<keyword evidence="2 5" id="KW-0690">Ribosome biogenesis</keyword>
<evidence type="ECO:0000256" key="5">
    <source>
        <dbReference type="HAMAP-Rule" id="MF_00651"/>
    </source>
</evidence>
<evidence type="ECO:0000256" key="2">
    <source>
        <dbReference type="ARBA" id="ARBA00022517"/>
    </source>
</evidence>
<dbReference type="Proteomes" id="UP000295497">
    <property type="component" value="Chromosome"/>
</dbReference>
<dbReference type="GO" id="GO:0000967">
    <property type="term" value="P:rRNA 5'-end processing"/>
    <property type="evidence" value="ECO:0007669"/>
    <property type="project" value="UniProtKB-UniRule"/>
</dbReference>
<evidence type="ECO:0000256" key="1">
    <source>
        <dbReference type="ARBA" id="ARBA00022490"/>
    </source>
</evidence>
<comment type="subcellular location">
    <subcellularLocation>
        <location evidence="5">Cytoplasm</location>
    </subcellularLocation>
</comment>
<feature type="domain" description="YqgF/RNase H-like" evidence="6">
    <location>
        <begin position="40"/>
        <end position="140"/>
    </location>
</feature>
<dbReference type="InterPro" id="IPR037027">
    <property type="entry name" value="YqgF/RNaseH-like_dom_sf"/>
</dbReference>
<dbReference type="HAMAP" id="MF_00651">
    <property type="entry name" value="Nuclease_YqgF"/>
    <property type="match status" value="1"/>
</dbReference>
<keyword evidence="3 5" id="KW-0540">Nuclease</keyword>
<name>A0A4P2QTZ4_SORCE</name>
<dbReference type="InterPro" id="IPR012337">
    <property type="entry name" value="RNaseH-like_sf"/>
</dbReference>
<reference evidence="7 8" key="1">
    <citation type="submission" date="2015-09" db="EMBL/GenBank/DDBJ databases">
        <title>Sorangium comparison.</title>
        <authorList>
            <person name="Zaburannyi N."/>
            <person name="Bunk B."/>
            <person name="Overmann J."/>
            <person name="Mueller R."/>
        </authorList>
    </citation>
    <scope>NUCLEOTIDE SEQUENCE [LARGE SCALE GENOMIC DNA]</scope>
    <source>
        <strain evidence="7 8">So ce836</strain>
    </source>
</reference>
<dbReference type="Gene3D" id="3.30.420.140">
    <property type="entry name" value="YqgF/RNase H-like domain"/>
    <property type="match status" value="1"/>
</dbReference>
<comment type="function">
    <text evidence="5">Could be a nuclease involved in processing of the 5'-end of pre-16S rRNA.</text>
</comment>
<dbReference type="Pfam" id="PF03652">
    <property type="entry name" value="RuvX"/>
    <property type="match status" value="1"/>
</dbReference>
<dbReference type="EC" id="3.1.-.-" evidence="5"/>
<keyword evidence="4 5" id="KW-0378">Hydrolase</keyword>
<dbReference type="AlphaFoldDB" id="A0A4P2QTZ4"/>
<gene>
    <name evidence="7" type="ORF">SOCE836_059640</name>
</gene>
<keyword evidence="1 5" id="KW-0963">Cytoplasm</keyword>